<keyword evidence="1" id="KW-1133">Transmembrane helix</keyword>
<proteinExistence type="predicted"/>
<evidence type="ECO:0000313" key="3">
    <source>
        <dbReference type="Proteomes" id="UP001162480"/>
    </source>
</evidence>
<keyword evidence="3" id="KW-1185">Reference proteome</keyword>
<dbReference type="AlphaFoldDB" id="A0AA36AKT2"/>
<evidence type="ECO:0000256" key="1">
    <source>
        <dbReference type="SAM" id="Phobius"/>
    </source>
</evidence>
<gene>
    <name evidence="2" type="ORF">OCTVUL_1B025167</name>
</gene>
<dbReference type="EMBL" id="OX597815">
    <property type="protein sequence ID" value="CAI9717864.1"/>
    <property type="molecule type" value="Genomic_DNA"/>
</dbReference>
<reference evidence="2" key="1">
    <citation type="submission" date="2023-08" db="EMBL/GenBank/DDBJ databases">
        <authorList>
            <person name="Alioto T."/>
            <person name="Alioto T."/>
            <person name="Gomez Garrido J."/>
        </authorList>
    </citation>
    <scope>NUCLEOTIDE SEQUENCE</scope>
</reference>
<sequence>MENSDHKSHFAVQILQELDSYPAEVKSLEMLQNETSLEHEETPHAMVIHVHGILLIVSVSYVNPKMK</sequence>
<keyword evidence="1" id="KW-0472">Membrane</keyword>
<feature type="transmembrane region" description="Helical" evidence="1">
    <location>
        <begin position="44"/>
        <end position="62"/>
    </location>
</feature>
<accession>A0AA36AKT2</accession>
<evidence type="ECO:0000313" key="2">
    <source>
        <dbReference type="EMBL" id="CAI9717864.1"/>
    </source>
</evidence>
<dbReference type="Proteomes" id="UP001162480">
    <property type="component" value="Chromosome 2"/>
</dbReference>
<name>A0AA36AKT2_OCTVU</name>
<keyword evidence="1" id="KW-0812">Transmembrane</keyword>
<protein>
    <submittedName>
        <fullName evidence="2">Uncharacterized protein</fullName>
    </submittedName>
</protein>
<organism evidence="2 3">
    <name type="scientific">Octopus vulgaris</name>
    <name type="common">Common octopus</name>
    <dbReference type="NCBI Taxonomy" id="6645"/>
    <lineage>
        <taxon>Eukaryota</taxon>
        <taxon>Metazoa</taxon>
        <taxon>Spiralia</taxon>
        <taxon>Lophotrochozoa</taxon>
        <taxon>Mollusca</taxon>
        <taxon>Cephalopoda</taxon>
        <taxon>Coleoidea</taxon>
        <taxon>Octopodiformes</taxon>
        <taxon>Octopoda</taxon>
        <taxon>Incirrata</taxon>
        <taxon>Octopodidae</taxon>
        <taxon>Octopus</taxon>
    </lineage>
</organism>